<gene>
    <name evidence="2" type="ORF">CLV41_105121</name>
</gene>
<evidence type="ECO:0000313" key="3">
    <source>
        <dbReference type="Proteomes" id="UP000236959"/>
    </source>
</evidence>
<dbReference type="InterPro" id="IPR004045">
    <property type="entry name" value="Glutathione_S-Trfase_N"/>
</dbReference>
<dbReference type="SUPFAM" id="SSF52833">
    <property type="entry name" value="Thioredoxin-like"/>
    <property type="match status" value="1"/>
</dbReference>
<dbReference type="GO" id="GO:0016740">
    <property type="term" value="F:transferase activity"/>
    <property type="evidence" value="ECO:0007669"/>
    <property type="project" value="UniProtKB-KW"/>
</dbReference>
<comment type="caution">
    <text evidence="2">The sequence shown here is derived from an EMBL/GenBank/DDBJ whole genome shotgun (WGS) entry which is preliminary data.</text>
</comment>
<dbReference type="Pfam" id="PF13410">
    <property type="entry name" value="GST_C_2"/>
    <property type="match status" value="1"/>
</dbReference>
<dbReference type="EMBL" id="PPCN01000005">
    <property type="protein sequence ID" value="POF30943.1"/>
    <property type="molecule type" value="Genomic_DNA"/>
</dbReference>
<dbReference type="CDD" id="cd03205">
    <property type="entry name" value="GST_C_6"/>
    <property type="match status" value="1"/>
</dbReference>
<proteinExistence type="predicted"/>
<dbReference type="PROSITE" id="PS50404">
    <property type="entry name" value="GST_NTER"/>
    <property type="match status" value="1"/>
</dbReference>
<sequence length="204" mass="22683">MILELYYAPTSPYVRKVMICAHELGVADEIVCLDSAAHPVNRDDRIKAFNPLGKVPAARADDGLVLYDSRVICEYLDFRCKGSLFPRDGVARWAALRRQALGDGLMDAALLARYETVARPADARSAAWRDAQLSKVNDALGEMQRDCADISGAFDIGVISYVCALGYLDFRFAELEWRISHPDLGRWYVALAGRRSVEITVPVE</sequence>
<evidence type="ECO:0000259" key="1">
    <source>
        <dbReference type="PROSITE" id="PS50404"/>
    </source>
</evidence>
<protein>
    <submittedName>
        <fullName evidence="2">Glutathione S-transferase</fullName>
    </submittedName>
</protein>
<name>A0A2S3UTN7_9HYPH</name>
<dbReference type="InterPro" id="IPR036249">
    <property type="entry name" value="Thioredoxin-like_sf"/>
</dbReference>
<reference evidence="2 3" key="1">
    <citation type="submission" date="2018-01" db="EMBL/GenBank/DDBJ databases">
        <title>Genomic Encyclopedia of Archaeal and Bacterial Type Strains, Phase II (KMG-II): from individual species to whole genera.</title>
        <authorList>
            <person name="Goeker M."/>
        </authorList>
    </citation>
    <scope>NUCLEOTIDE SEQUENCE [LARGE SCALE GENOMIC DNA]</scope>
    <source>
        <strain evidence="2 3">DSM 17023</strain>
    </source>
</reference>
<keyword evidence="2" id="KW-0808">Transferase</keyword>
<dbReference type="AlphaFoldDB" id="A0A2S3UTN7"/>
<dbReference type="GO" id="GO:0005737">
    <property type="term" value="C:cytoplasm"/>
    <property type="evidence" value="ECO:0007669"/>
    <property type="project" value="TreeGrafter"/>
</dbReference>
<keyword evidence="3" id="KW-1185">Reference proteome</keyword>
<dbReference type="PANTHER" id="PTHR43968:SF6">
    <property type="entry name" value="GLUTATHIONE S-TRANSFERASE OMEGA"/>
    <property type="match status" value="1"/>
</dbReference>
<dbReference type="Pfam" id="PF13409">
    <property type="entry name" value="GST_N_2"/>
    <property type="match status" value="1"/>
</dbReference>
<organism evidence="2 3">
    <name type="scientific">Roseibium marinum</name>
    <dbReference type="NCBI Taxonomy" id="281252"/>
    <lineage>
        <taxon>Bacteria</taxon>
        <taxon>Pseudomonadati</taxon>
        <taxon>Pseudomonadota</taxon>
        <taxon>Alphaproteobacteria</taxon>
        <taxon>Hyphomicrobiales</taxon>
        <taxon>Stappiaceae</taxon>
        <taxon>Roseibium</taxon>
    </lineage>
</organism>
<dbReference type="Gene3D" id="1.20.1050.10">
    <property type="match status" value="1"/>
</dbReference>
<feature type="domain" description="GST N-terminal" evidence="1">
    <location>
        <begin position="1"/>
        <end position="84"/>
    </location>
</feature>
<dbReference type="OrthoDB" id="9795329at2"/>
<dbReference type="Proteomes" id="UP000236959">
    <property type="component" value="Unassembled WGS sequence"/>
</dbReference>
<dbReference type="RefSeq" id="WP_103222906.1">
    <property type="nucleotide sequence ID" value="NZ_PPCN01000005.1"/>
</dbReference>
<dbReference type="SUPFAM" id="SSF47616">
    <property type="entry name" value="GST C-terminal domain-like"/>
    <property type="match status" value="1"/>
</dbReference>
<dbReference type="InterPro" id="IPR050983">
    <property type="entry name" value="GST_Omega/HSP26"/>
</dbReference>
<evidence type="ECO:0000313" key="2">
    <source>
        <dbReference type="EMBL" id="POF30943.1"/>
    </source>
</evidence>
<dbReference type="Gene3D" id="3.40.30.10">
    <property type="entry name" value="Glutaredoxin"/>
    <property type="match status" value="1"/>
</dbReference>
<accession>A0A2S3UTN7</accession>
<dbReference type="InterPro" id="IPR036282">
    <property type="entry name" value="Glutathione-S-Trfase_C_sf"/>
</dbReference>
<dbReference type="PANTHER" id="PTHR43968">
    <property type="match status" value="1"/>
</dbReference>